<dbReference type="AlphaFoldDB" id="A0A1Q3EP49"/>
<proteinExistence type="predicted"/>
<gene>
    <name evidence="2" type="ORF">LENED_011103</name>
</gene>
<feature type="compositionally biased region" description="Basic and acidic residues" evidence="1">
    <location>
        <begin position="68"/>
        <end position="86"/>
    </location>
</feature>
<protein>
    <submittedName>
        <fullName evidence="2">Uncharacterized protein</fullName>
    </submittedName>
</protein>
<dbReference type="Proteomes" id="UP000188533">
    <property type="component" value="Unassembled WGS sequence"/>
</dbReference>
<accession>A0A1Q3EP49</accession>
<comment type="caution">
    <text evidence="2">The sequence shown here is derived from an EMBL/GenBank/DDBJ whole genome shotgun (WGS) entry which is preliminary data.</text>
</comment>
<keyword evidence="3" id="KW-1185">Reference proteome</keyword>
<sequence length="166" mass="18216">MSTNRTQTVTTTSLSTAGPSRSHPIAPSSADLIEEEENLEEDEDEIVRRVHEKVHRLKEKKPTATAKKNAEEEAAKKAAEEARQQKEGSSPEGSSISPWWPVVEIRKEKGKCKAKAQPVGGDPNDGGDGNDDDDDEDDRAPCDQYRSKKISCQMQAGKRSSVICKP</sequence>
<evidence type="ECO:0000313" key="3">
    <source>
        <dbReference type="Proteomes" id="UP000188533"/>
    </source>
</evidence>
<feature type="compositionally biased region" description="Basic residues" evidence="1">
    <location>
        <begin position="50"/>
        <end position="59"/>
    </location>
</feature>
<evidence type="ECO:0000256" key="1">
    <source>
        <dbReference type="SAM" id="MobiDB-lite"/>
    </source>
</evidence>
<dbReference type="EMBL" id="BDGU01000887">
    <property type="protein sequence ID" value="GAW08987.1"/>
    <property type="molecule type" value="Genomic_DNA"/>
</dbReference>
<feature type="region of interest" description="Disordered" evidence="1">
    <location>
        <begin position="1"/>
        <end position="166"/>
    </location>
</feature>
<feature type="compositionally biased region" description="Low complexity" evidence="1">
    <location>
        <begin position="1"/>
        <end position="16"/>
    </location>
</feature>
<reference evidence="2 3" key="1">
    <citation type="submission" date="2016-08" db="EMBL/GenBank/DDBJ databases">
        <authorList>
            <consortium name="Lentinula edodes genome sequencing consortium"/>
            <person name="Sakamoto Y."/>
            <person name="Nakade K."/>
            <person name="Sato S."/>
            <person name="Yoshida Y."/>
            <person name="Miyazaki K."/>
            <person name="Natsume S."/>
            <person name="Konno N."/>
        </authorList>
    </citation>
    <scope>NUCLEOTIDE SEQUENCE [LARGE SCALE GENOMIC DNA]</scope>
    <source>
        <strain evidence="2 3">NBRC 111202</strain>
    </source>
</reference>
<feature type="compositionally biased region" description="Low complexity" evidence="1">
    <location>
        <begin position="87"/>
        <end position="100"/>
    </location>
</feature>
<evidence type="ECO:0000313" key="2">
    <source>
        <dbReference type="EMBL" id="GAW08987.1"/>
    </source>
</evidence>
<feature type="compositionally biased region" description="Acidic residues" evidence="1">
    <location>
        <begin position="128"/>
        <end position="138"/>
    </location>
</feature>
<feature type="compositionally biased region" description="Acidic residues" evidence="1">
    <location>
        <begin position="32"/>
        <end position="45"/>
    </location>
</feature>
<name>A0A1Q3EP49_LENED</name>
<organism evidence="2 3">
    <name type="scientific">Lentinula edodes</name>
    <name type="common">Shiitake mushroom</name>
    <name type="synonym">Lentinus edodes</name>
    <dbReference type="NCBI Taxonomy" id="5353"/>
    <lineage>
        <taxon>Eukaryota</taxon>
        <taxon>Fungi</taxon>
        <taxon>Dikarya</taxon>
        <taxon>Basidiomycota</taxon>
        <taxon>Agaricomycotina</taxon>
        <taxon>Agaricomycetes</taxon>
        <taxon>Agaricomycetidae</taxon>
        <taxon>Agaricales</taxon>
        <taxon>Marasmiineae</taxon>
        <taxon>Omphalotaceae</taxon>
        <taxon>Lentinula</taxon>
    </lineage>
</organism>
<reference evidence="2 3" key="2">
    <citation type="submission" date="2017-02" db="EMBL/GenBank/DDBJ databases">
        <title>A genome survey and senescence transcriptome analysis in Lentinula edodes.</title>
        <authorList>
            <person name="Sakamoto Y."/>
            <person name="Nakade K."/>
            <person name="Sato S."/>
            <person name="Yoshida Y."/>
            <person name="Miyazaki K."/>
            <person name="Natsume S."/>
            <person name="Konno N."/>
        </authorList>
    </citation>
    <scope>NUCLEOTIDE SEQUENCE [LARGE SCALE GENOMIC DNA]</scope>
    <source>
        <strain evidence="2 3">NBRC 111202</strain>
    </source>
</reference>